<dbReference type="PROSITE" id="PS51257">
    <property type="entry name" value="PROKAR_LIPOPROTEIN"/>
    <property type="match status" value="1"/>
</dbReference>
<dbReference type="EMBL" id="LT607753">
    <property type="protein sequence ID" value="SCG54566.1"/>
    <property type="molecule type" value="Genomic_DNA"/>
</dbReference>
<accession>A0A1C5I9Y5</accession>
<name>A0A1C5I9Y5_9ACTN</name>
<gene>
    <name evidence="1" type="ORF">GA0070614_2398</name>
</gene>
<keyword evidence="2" id="KW-1185">Reference proteome</keyword>
<dbReference type="OrthoDB" id="3410595at2"/>
<sequence>MRRLAESIGYRVLTRFLPTATASAGVCGCVPNDCWCRSGTTRCCCKADCVTVTCWCPAGGCR</sequence>
<evidence type="ECO:0000313" key="2">
    <source>
        <dbReference type="Proteomes" id="UP000198215"/>
    </source>
</evidence>
<reference evidence="2" key="1">
    <citation type="submission" date="2016-06" db="EMBL/GenBank/DDBJ databases">
        <authorList>
            <person name="Varghese N."/>
            <person name="Submissions Spin"/>
        </authorList>
    </citation>
    <scope>NUCLEOTIDE SEQUENCE [LARGE SCALE GENOMIC DNA]</scope>
    <source>
        <strain evidence="2">DSM 45161</strain>
    </source>
</reference>
<dbReference type="AlphaFoldDB" id="A0A1C5I9Y5"/>
<protein>
    <submittedName>
        <fullName evidence="1">Uncharacterized protein</fullName>
    </submittedName>
</protein>
<proteinExistence type="predicted"/>
<dbReference type="Proteomes" id="UP000198215">
    <property type="component" value="Chromosome I"/>
</dbReference>
<dbReference type="RefSeq" id="WP_157744986.1">
    <property type="nucleotide sequence ID" value="NZ_LT607753.1"/>
</dbReference>
<organism evidence="1 2">
    <name type="scientific">Micromonospora coxensis</name>
    <dbReference type="NCBI Taxonomy" id="356852"/>
    <lineage>
        <taxon>Bacteria</taxon>
        <taxon>Bacillati</taxon>
        <taxon>Actinomycetota</taxon>
        <taxon>Actinomycetes</taxon>
        <taxon>Micromonosporales</taxon>
        <taxon>Micromonosporaceae</taxon>
        <taxon>Micromonospora</taxon>
    </lineage>
</organism>
<evidence type="ECO:0000313" key="1">
    <source>
        <dbReference type="EMBL" id="SCG54566.1"/>
    </source>
</evidence>